<dbReference type="AlphaFoldDB" id="A0A812EFE4"/>
<evidence type="ECO:0000313" key="2">
    <source>
        <dbReference type="EMBL" id="CAE1321448.1"/>
    </source>
</evidence>
<protein>
    <submittedName>
        <fullName evidence="2">Uncharacterized protein</fullName>
    </submittedName>
</protein>
<feature type="transmembrane region" description="Helical" evidence="1">
    <location>
        <begin position="141"/>
        <end position="163"/>
    </location>
</feature>
<feature type="transmembrane region" description="Helical" evidence="1">
    <location>
        <begin position="169"/>
        <end position="194"/>
    </location>
</feature>
<comment type="caution">
    <text evidence="2">The sequence shown here is derived from an EMBL/GenBank/DDBJ whole genome shotgun (WGS) entry which is preliminary data.</text>
</comment>
<sequence length="247" mass="29926">MLSFCSFFFFEYFFYFHFVFHFFTYVTFTFCFTFFFTCYFHFLLVNFIISLFPQLIHIYHHFFCYFLNTFSFFLHFMLVLPPCLTHPANKPLFDPHLLLQLPSIPAPLGLNFFLSPSFTFMSRAAVLLWTGTDPSLSLELLDYLSFLLYPFLLSYSSLLSFLLSYSSLLSFILIFTIFLCLYFFFFLFLHFIFFSLCRIHILIYLLSLTFTIFFILFFFVFLFNVYNPPLFVLHFVYYLLFSFNLFS</sequence>
<evidence type="ECO:0000256" key="1">
    <source>
        <dbReference type="SAM" id="Phobius"/>
    </source>
</evidence>
<name>A0A812EFE4_ACAPH</name>
<gene>
    <name evidence="2" type="ORF">SPHA_71533</name>
</gene>
<proteinExistence type="predicted"/>
<keyword evidence="3" id="KW-1185">Reference proteome</keyword>
<keyword evidence="1" id="KW-0812">Transmembrane</keyword>
<feature type="transmembrane region" description="Helical" evidence="1">
    <location>
        <begin position="229"/>
        <end position="246"/>
    </location>
</feature>
<accession>A0A812EFE4</accession>
<keyword evidence="1" id="KW-0472">Membrane</keyword>
<reference evidence="2" key="1">
    <citation type="submission" date="2021-01" db="EMBL/GenBank/DDBJ databases">
        <authorList>
            <person name="Li R."/>
            <person name="Bekaert M."/>
        </authorList>
    </citation>
    <scope>NUCLEOTIDE SEQUENCE</scope>
    <source>
        <strain evidence="2">Farmed</strain>
    </source>
</reference>
<keyword evidence="1" id="KW-1133">Transmembrane helix</keyword>
<dbReference type="Proteomes" id="UP000597762">
    <property type="component" value="Unassembled WGS sequence"/>
</dbReference>
<feature type="transmembrane region" description="Helical" evidence="1">
    <location>
        <begin position="7"/>
        <end position="26"/>
    </location>
</feature>
<feature type="transmembrane region" description="Helical" evidence="1">
    <location>
        <begin position="32"/>
        <end position="52"/>
    </location>
</feature>
<feature type="transmembrane region" description="Helical" evidence="1">
    <location>
        <begin position="64"/>
        <end position="88"/>
    </location>
</feature>
<organism evidence="2 3">
    <name type="scientific">Acanthosepion pharaonis</name>
    <name type="common">Pharaoh cuttlefish</name>
    <name type="synonym">Sepia pharaonis</name>
    <dbReference type="NCBI Taxonomy" id="158019"/>
    <lineage>
        <taxon>Eukaryota</taxon>
        <taxon>Metazoa</taxon>
        <taxon>Spiralia</taxon>
        <taxon>Lophotrochozoa</taxon>
        <taxon>Mollusca</taxon>
        <taxon>Cephalopoda</taxon>
        <taxon>Coleoidea</taxon>
        <taxon>Decapodiformes</taxon>
        <taxon>Sepiida</taxon>
        <taxon>Sepiina</taxon>
        <taxon>Sepiidae</taxon>
        <taxon>Acanthosepion</taxon>
    </lineage>
</organism>
<feature type="transmembrane region" description="Helical" evidence="1">
    <location>
        <begin position="201"/>
        <end position="223"/>
    </location>
</feature>
<evidence type="ECO:0000313" key="3">
    <source>
        <dbReference type="Proteomes" id="UP000597762"/>
    </source>
</evidence>
<dbReference type="EMBL" id="CAHIKZ030005237">
    <property type="protein sequence ID" value="CAE1321448.1"/>
    <property type="molecule type" value="Genomic_DNA"/>
</dbReference>
<feature type="transmembrane region" description="Helical" evidence="1">
    <location>
        <begin position="108"/>
        <end position="129"/>
    </location>
</feature>